<accession>A0A1M6RF79</accession>
<dbReference type="Proteomes" id="UP000243547">
    <property type="component" value="Unassembled WGS sequence"/>
</dbReference>
<sequence length="574" mass="66330">MLLQAITHLPKNNFAFVTRDKEVEIRLQTSSEVSRVEIIYGDKYDWEATVSKTEMLILGQDDLFTYWYCRLYCPVKRVTYGFKVYGPDQVLWVKETGCTTEPINDHMELFDFPWIHVSDALTVSDWVREAIFYQIFPDRFANGDKGNDPENLVSWDSNPTFNSFYGGDLQGIIDNLDYLSSLGITAIYLTPIFSASSNHKYDTIDYKSIDPHFGDLSTFKQLVNACHSKGIKVILDAVFNHIGWYSPQFQDVLKNGPKSRYVNWFNIYDFPIRTHPRPNYECFAFVASMPKLNTVNPEVREFLLDVAVYWIKEANIDGWRLDVANEVDHQFWREFRNRVKAIKPDAYIVGEITYFAGPWLQGDQFDGVMNYRLTQAIVDFVAEGKINGKEFTYRLNKLIFYYQRAASEGNLNLLGSHDTPRFLTRCMGNKNLLKLAAMLMFSLPGAPCIYYGDEVGMEGGNDPDCRRGMVWDNDKQDRELLDWFRRLITVRKKHFAFSRGDIKVLNIGNLAAFKRLWQEEEYLILVNPSLQVVEIDVTQCQGQYLDLLGGDKVIIDKSFLVKPQKGLILKKLGS</sequence>
<dbReference type="RefSeq" id="WP_072908458.1">
    <property type="nucleotide sequence ID" value="NZ_FRAI01000030.1"/>
</dbReference>
<dbReference type="Gene3D" id="2.60.40.10">
    <property type="entry name" value="Immunoglobulins"/>
    <property type="match status" value="1"/>
</dbReference>
<evidence type="ECO:0000256" key="1">
    <source>
        <dbReference type="ARBA" id="ARBA00008061"/>
    </source>
</evidence>
<keyword evidence="2" id="KW-0378">Hydrolase</keyword>
<proteinExistence type="inferred from homology"/>
<dbReference type="OrthoDB" id="9805159at2"/>
<dbReference type="InterPro" id="IPR013783">
    <property type="entry name" value="Ig-like_fold"/>
</dbReference>
<evidence type="ECO:0000259" key="4">
    <source>
        <dbReference type="SMART" id="SM00642"/>
    </source>
</evidence>
<dbReference type="InterPro" id="IPR045857">
    <property type="entry name" value="O16G_dom_2"/>
</dbReference>
<dbReference type="GO" id="GO:0005975">
    <property type="term" value="P:carbohydrate metabolic process"/>
    <property type="evidence" value="ECO:0007669"/>
    <property type="project" value="InterPro"/>
</dbReference>
<dbReference type="InterPro" id="IPR017853">
    <property type="entry name" value="GH"/>
</dbReference>
<dbReference type="SMART" id="SM00642">
    <property type="entry name" value="Aamy"/>
    <property type="match status" value="1"/>
</dbReference>
<evidence type="ECO:0000256" key="3">
    <source>
        <dbReference type="ARBA" id="ARBA00023295"/>
    </source>
</evidence>
<dbReference type="InterPro" id="IPR004185">
    <property type="entry name" value="Glyco_hydro_13_lg-like_dom"/>
</dbReference>
<keyword evidence="3 5" id="KW-0326">Glycosidase</keyword>
<reference evidence="6" key="1">
    <citation type="submission" date="2016-11" db="EMBL/GenBank/DDBJ databases">
        <authorList>
            <person name="Varghese N."/>
            <person name="Submissions S."/>
        </authorList>
    </citation>
    <scope>NUCLEOTIDE SEQUENCE [LARGE SCALE GENOMIC DNA]</scope>
    <source>
        <strain evidence="6">DSM 14826</strain>
    </source>
</reference>
<dbReference type="Gene3D" id="3.90.400.10">
    <property type="entry name" value="Oligo-1,6-glucosidase, Domain 2"/>
    <property type="match status" value="1"/>
</dbReference>
<organism evidence="5 6">
    <name type="scientific">Anaerobranca californiensis DSM 14826</name>
    <dbReference type="NCBI Taxonomy" id="1120989"/>
    <lineage>
        <taxon>Bacteria</taxon>
        <taxon>Bacillati</taxon>
        <taxon>Bacillota</taxon>
        <taxon>Clostridia</taxon>
        <taxon>Eubacteriales</taxon>
        <taxon>Proteinivoracaceae</taxon>
        <taxon>Anaerobranca</taxon>
    </lineage>
</organism>
<dbReference type="InterPro" id="IPR006047">
    <property type="entry name" value="GH13_cat_dom"/>
</dbReference>
<protein>
    <submittedName>
        <fullName evidence="5">Glycosidase</fullName>
    </submittedName>
</protein>
<gene>
    <name evidence="5" type="ORF">SAMN02745227_02020</name>
</gene>
<evidence type="ECO:0000256" key="2">
    <source>
        <dbReference type="ARBA" id="ARBA00022801"/>
    </source>
</evidence>
<dbReference type="AlphaFoldDB" id="A0A1M6RF79"/>
<comment type="similarity">
    <text evidence="1">Belongs to the glycosyl hydrolase 13 family.</text>
</comment>
<dbReference type="CDD" id="cd11338">
    <property type="entry name" value="AmyAc_CMD"/>
    <property type="match status" value="1"/>
</dbReference>
<dbReference type="EMBL" id="FRAI01000030">
    <property type="protein sequence ID" value="SHK31017.1"/>
    <property type="molecule type" value="Genomic_DNA"/>
</dbReference>
<keyword evidence="6" id="KW-1185">Reference proteome</keyword>
<evidence type="ECO:0000313" key="6">
    <source>
        <dbReference type="Proteomes" id="UP000243547"/>
    </source>
</evidence>
<evidence type="ECO:0000313" key="5">
    <source>
        <dbReference type="EMBL" id="SHK31017.1"/>
    </source>
</evidence>
<dbReference type="Pfam" id="PF02903">
    <property type="entry name" value="Alpha-amylase_N"/>
    <property type="match status" value="1"/>
</dbReference>
<dbReference type="STRING" id="1120989.SAMN02745227_02020"/>
<dbReference type="PANTHER" id="PTHR10357:SF210">
    <property type="entry name" value="MALTODEXTRIN GLUCOSIDASE"/>
    <property type="match status" value="1"/>
</dbReference>
<dbReference type="CDD" id="cd02857">
    <property type="entry name" value="E_set_CDase_PDE_N"/>
    <property type="match status" value="1"/>
</dbReference>
<dbReference type="Gene3D" id="3.20.20.80">
    <property type="entry name" value="Glycosidases"/>
    <property type="match status" value="1"/>
</dbReference>
<dbReference type="Pfam" id="PF00128">
    <property type="entry name" value="Alpha-amylase"/>
    <property type="match status" value="1"/>
</dbReference>
<feature type="domain" description="Glycosyl hydrolase family 13 catalytic" evidence="4">
    <location>
        <begin position="134"/>
        <end position="491"/>
    </location>
</feature>
<dbReference type="SUPFAM" id="SSF51445">
    <property type="entry name" value="(Trans)glycosidases"/>
    <property type="match status" value="1"/>
</dbReference>
<name>A0A1M6RF79_9FIRM</name>
<dbReference type="GO" id="GO:0004553">
    <property type="term" value="F:hydrolase activity, hydrolyzing O-glycosyl compounds"/>
    <property type="evidence" value="ECO:0007669"/>
    <property type="project" value="InterPro"/>
</dbReference>
<dbReference type="PANTHER" id="PTHR10357">
    <property type="entry name" value="ALPHA-AMYLASE FAMILY MEMBER"/>
    <property type="match status" value="1"/>
</dbReference>